<dbReference type="ExpressionAtlas" id="A0A654FN02">
    <property type="expression patterns" value="baseline and differential"/>
</dbReference>
<sequence length="69" mass="8213">MGRIISHIQCVMAAIVMRQGTKFIFLGRSLGKKRTREDHDQLKLNRVYWRELLIQKMLITKTKDFLYAC</sequence>
<reference evidence="1 2" key="1">
    <citation type="submission" date="2019-11" db="EMBL/GenBank/DDBJ databases">
        <authorList>
            <person name="Jiao W.-B."/>
            <person name="Schneeberger K."/>
        </authorList>
    </citation>
    <scope>NUCLEOTIDE SEQUENCE [LARGE SCALE GENOMIC DNA]</scope>
    <source>
        <strain evidence="2">cv. An-1</strain>
    </source>
</reference>
<accession>A0A654FN02</accession>
<evidence type="ECO:0000313" key="2">
    <source>
        <dbReference type="Proteomes" id="UP000426265"/>
    </source>
</evidence>
<protein>
    <submittedName>
        <fullName evidence="1">Uncharacterized protein</fullName>
    </submittedName>
</protein>
<proteinExistence type="predicted"/>
<dbReference type="Proteomes" id="UP000426265">
    <property type="component" value="Unassembled WGS sequence"/>
</dbReference>
<organism evidence="1 2">
    <name type="scientific">Arabidopsis thaliana</name>
    <name type="common">Mouse-ear cress</name>
    <dbReference type="NCBI Taxonomy" id="3702"/>
    <lineage>
        <taxon>Eukaryota</taxon>
        <taxon>Viridiplantae</taxon>
        <taxon>Streptophyta</taxon>
        <taxon>Embryophyta</taxon>
        <taxon>Tracheophyta</taxon>
        <taxon>Spermatophyta</taxon>
        <taxon>Magnoliopsida</taxon>
        <taxon>eudicotyledons</taxon>
        <taxon>Gunneridae</taxon>
        <taxon>Pentapetalae</taxon>
        <taxon>rosids</taxon>
        <taxon>malvids</taxon>
        <taxon>Brassicales</taxon>
        <taxon>Brassicaceae</taxon>
        <taxon>Camelineae</taxon>
        <taxon>Arabidopsis</taxon>
    </lineage>
</organism>
<evidence type="ECO:0000313" key="1">
    <source>
        <dbReference type="EMBL" id="VYS62248.1"/>
    </source>
</evidence>
<name>A0A654FN02_ARATH</name>
<dbReference type="EMBL" id="CACRSJ010000109">
    <property type="protein sequence ID" value="VYS62248.1"/>
    <property type="molecule type" value="Genomic_DNA"/>
</dbReference>
<gene>
    <name evidence="1" type="ORF">AN1_LOCUS17675</name>
</gene>
<dbReference type="AlphaFoldDB" id="A0A654FN02"/>